<accession>A0ABN0AE66</accession>
<feature type="transmembrane region" description="Helical" evidence="8">
    <location>
        <begin position="217"/>
        <end position="238"/>
    </location>
</feature>
<dbReference type="EMBL" id="ADNS01000016">
    <property type="protein sequence ID" value="EFG81016.1"/>
    <property type="molecule type" value="Genomic_DNA"/>
</dbReference>
<evidence type="ECO:0000256" key="4">
    <source>
        <dbReference type="ARBA" id="ARBA00022475"/>
    </source>
</evidence>
<gene>
    <name evidence="10" type="ORF">HMPREF0281_01763</name>
</gene>
<dbReference type="PANTHER" id="PTHR43271:SF1">
    <property type="entry name" value="INNER MEMBRANE TRANSPORT PROTEIN YNFM"/>
    <property type="match status" value="1"/>
</dbReference>
<evidence type="ECO:0000256" key="5">
    <source>
        <dbReference type="ARBA" id="ARBA00022692"/>
    </source>
</evidence>
<evidence type="ECO:0000313" key="10">
    <source>
        <dbReference type="EMBL" id="EFG81016.1"/>
    </source>
</evidence>
<evidence type="ECO:0000313" key="11">
    <source>
        <dbReference type="Proteomes" id="UP000006015"/>
    </source>
</evidence>
<evidence type="ECO:0000256" key="7">
    <source>
        <dbReference type="ARBA" id="ARBA00023136"/>
    </source>
</evidence>
<dbReference type="Gene3D" id="1.20.1250.20">
    <property type="entry name" value="MFS general substrate transporter like domains"/>
    <property type="match status" value="1"/>
</dbReference>
<dbReference type="PROSITE" id="PS50850">
    <property type="entry name" value="MFS"/>
    <property type="match status" value="1"/>
</dbReference>
<feature type="transmembrane region" description="Helical" evidence="8">
    <location>
        <begin position="250"/>
        <end position="268"/>
    </location>
</feature>
<organism evidence="10 11">
    <name type="scientific">Corynebacterium ammoniagenes DSM 20306</name>
    <dbReference type="NCBI Taxonomy" id="649754"/>
    <lineage>
        <taxon>Bacteria</taxon>
        <taxon>Bacillati</taxon>
        <taxon>Actinomycetota</taxon>
        <taxon>Actinomycetes</taxon>
        <taxon>Mycobacteriales</taxon>
        <taxon>Corynebacteriaceae</taxon>
        <taxon>Corynebacterium</taxon>
    </lineage>
</organism>
<reference evidence="10 11" key="1">
    <citation type="submission" date="2010-04" db="EMBL/GenBank/DDBJ databases">
        <authorList>
            <person name="Weinstock G."/>
            <person name="Sodergren E."/>
            <person name="Clifton S."/>
            <person name="Fulton L."/>
            <person name="Fulton B."/>
            <person name="Courtney L."/>
            <person name="Fronick C."/>
            <person name="Harrison M."/>
            <person name="Strong C."/>
            <person name="Farmer C."/>
            <person name="Delahaunty K."/>
            <person name="Markovic C."/>
            <person name="Hall O."/>
            <person name="Minx P."/>
            <person name="Tomlinson C."/>
            <person name="Mitreva M."/>
            <person name="Hou S."/>
            <person name="Wollam A."/>
            <person name="Pepin K.H."/>
            <person name="Johnson M."/>
            <person name="Bhonagiri V."/>
            <person name="Zhang X."/>
            <person name="Suruliraj S."/>
            <person name="Warren W."/>
            <person name="Chinwalla A."/>
            <person name="Mardis E.R."/>
            <person name="Wilson R.K."/>
        </authorList>
    </citation>
    <scope>NUCLEOTIDE SEQUENCE [LARGE SCALE GENOMIC DNA]</scope>
    <source>
        <strain evidence="10 11">DSM 20306</strain>
    </source>
</reference>
<evidence type="ECO:0000256" key="3">
    <source>
        <dbReference type="ARBA" id="ARBA00022448"/>
    </source>
</evidence>
<keyword evidence="3" id="KW-0813">Transport</keyword>
<feature type="transmembrane region" description="Helical" evidence="8">
    <location>
        <begin position="304"/>
        <end position="327"/>
    </location>
</feature>
<proteinExistence type="inferred from homology"/>
<sequence>MRDHSYMQRNTRAMVAMLFLGLAIFSGLYSTQAILPTFVKELGFTPTEAALTVSAATGALALCIVPLSILSERFGRGRLLLISAALATVLSFLVPIVGSNVIAIIAIRALQGAVLAGAPAVAMAWLSEELDENVLPRAMGLYIAGNTLGGLTGRLVPTGLLEFTGWRGALIGAAVVSAFFAVLFMVLLPKQRNFQPKQLHFKSEIRAMVNHWRTLEIGLLFVFAFLGMGAFVSMYNFITFRLIDRFGLPISLAGLVFLMYLAGTWSSARVGDAINKFGHGKTFIVSGLLFAIGVVLTLGPLPVLLVGMFIFTAGFFAAHSTASGWVGQVAATNRAEASSMYLFCYYAGSSAIGALSGLVFEFTSWAGFIVYISCFTVAVILIGLWLFKATAKKKETVAA</sequence>
<keyword evidence="11" id="KW-1185">Reference proteome</keyword>
<dbReference type="Pfam" id="PF07690">
    <property type="entry name" value="MFS_1"/>
    <property type="match status" value="1"/>
</dbReference>
<dbReference type="PANTHER" id="PTHR43271">
    <property type="entry name" value="BLL2771 PROTEIN"/>
    <property type="match status" value="1"/>
</dbReference>
<feature type="transmembrane region" description="Helical" evidence="8">
    <location>
        <begin position="280"/>
        <end position="298"/>
    </location>
</feature>
<keyword evidence="7 8" id="KW-0472">Membrane</keyword>
<name>A0ABN0AE66_CORAM</name>
<dbReference type="SUPFAM" id="SSF103473">
    <property type="entry name" value="MFS general substrate transporter"/>
    <property type="match status" value="1"/>
</dbReference>
<evidence type="ECO:0000256" key="8">
    <source>
        <dbReference type="SAM" id="Phobius"/>
    </source>
</evidence>
<feature type="transmembrane region" description="Helical" evidence="8">
    <location>
        <begin position="103"/>
        <end position="126"/>
    </location>
</feature>
<comment type="similarity">
    <text evidence="2">Belongs to the major facilitator superfamily.</text>
</comment>
<feature type="transmembrane region" description="Helical" evidence="8">
    <location>
        <begin position="365"/>
        <end position="387"/>
    </location>
</feature>
<keyword evidence="6 8" id="KW-1133">Transmembrane helix</keyword>
<dbReference type="InterPro" id="IPR036259">
    <property type="entry name" value="MFS_trans_sf"/>
</dbReference>
<dbReference type="InterPro" id="IPR020846">
    <property type="entry name" value="MFS_dom"/>
</dbReference>
<dbReference type="Proteomes" id="UP000006015">
    <property type="component" value="Unassembled WGS sequence"/>
</dbReference>
<comment type="subcellular location">
    <subcellularLocation>
        <location evidence="1">Cell membrane</location>
        <topology evidence="1">Multi-pass membrane protein</topology>
    </subcellularLocation>
</comment>
<feature type="transmembrane region" description="Helical" evidence="8">
    <location>
        <begin position="138"/>
        <end position="156"/>
    </location>
</feature>
<keyword evidence="4" id="KW-1003">Cell membrane</keyword>
<feature type="transmembrane region" description="Helical" evidence="8">
    <location>
        <begin position="49"/>
        <end position="67"/>
    </location>
</feature>
<feature type="transmembrane region" description="Helical" evidence="8">
    <location>
        <begin position="168"/>
        <end position="188"/>
    </location>
</feature>
<keyword evidence="5 8" id="KW-0812">Transmembrane</keyword>
<evidence type="ECO:0000256" key="6">
    <source>
        <dbReference type="ARBA" id="ARBA00022989"/>
    </source>
</evidence>
<evidence type="ECO:0000259" key="9">
    <source>
        <dbReference type="PROSITE" id="PS50850"/>
    </source>
</evidence>
<dbReference type="InterPro" id="IPR011701">
    <property type="entry name" value="MFS"/>
</dbReference>
<feature type="transmembrane region" description="Helical" evidence="8">
    <location>
        <begin position="339"/>
        <end position="359"/>
    </location>
</feature>
<comment type="caution">
    <text evidence="10">The sequence shown here is derived from an EMBL/GenBank/DDBJ whole genome shotgun (WGS) entry which is preliminary data.</text>
</comment>
<evidence type="ECO:0000256" key="2">
    <source>
        <dbReference type="ARBA" id="ARBA00008335"/>
    </source>
</evidence>
<feature type="domain" description="Major facilitator superfamily (MFS) profile" evidence="9">
    <location>
        <begin position="11"/>
        <end position="390"/>
    </location>
</feature>
<protein>
    <submittedName>
        <fullName evidence="10">Transporter, major facilitator family protein</fullName>
    </submittedName>
</protein>
<dbReference type="CDD" id="cd17324">
    <property type="entry name" value="MFS_NepI_like"/>
    <property type="match status" value="1"/>
</dbReference>
<feature type="transmembrane region" description="Helical" evidence="8">
    <location>
        <begin position="79"/>
        <end position="97"/>
    </location>
</feature>
<evidence type="ECO:0000256" key="1">
    <source>
        <dbReference type="ARBA" id="ARBA00004651"/>
    </source>
</evidence>